<sequence length="387" mass="44658">MSKDSLLLTSISPLLTEKDQVTIVDCFYEQLDKSNALDILVGYCSKASLEKLDTLIFQKGLKNICLILGMYYFEGFPKTLYELVIELNKKWCALKVGEIRVIHSFKYHGKLYCFYKNKKFFSAILGSANFSFLGEKKENQRQYELATLFRNKKILKQISAHIEQIKQKDCSENISFLNNIQIISEKGETIPNIDPIETKKVAIVQKLQESNPRYVFHLPLKVPFYRNRFSPLRSNYTKSNLNACYGAPRGKGGPHRSWWEIQIIVSRKIINQKGYPKRGEWFYVITDDGYEFKAHVAGDKGKQFAPVGDETILGRWIKGRLVKLGIVNPVEDVSLDINREGMITKEMLEKYGGDVLVLKNTGEKKLDEEGVFRNVWFLSFPRKVISY</sequence>
<dbReference type="Pfam" id="PF09565">
    <property type="entry name" value="RE_NgoFVII"/>
    <property type="match status" value="1"/>
</dbReference>
<dbReference type="Gene3D" id="3.30.870.10">
    <property type="entry name" value="Endonuclease Chain A"/>
    <property type="match status" value="1"/>
</dbReference>
<keyword evidence="3" id="KW-0255">Endonuclease</keyword>
<dbReference type="InterPro" id="IPR019065">
    <property type="entry name" value="RE_NgoFVII_N"/>
</dbReference>
<dbReference type="OrthoDB" id="4404208at2"/>
<dbReference type="RefSeq" id="WP_112665806.1">
    <property type="nucleotide sequence ID" value="NZ_QKVO01000017.1"/>
</dbReference>
<keyword evidence="3" id="KW-0540">Nuclease</keyword>
<dbReference type="Pfam" id="PF20731">
    <property type="entry name" value="RE_NgoFVII_C"/>
    <property type="match status" value="1"/>
</dbReference>
<dbReference type="GO" id="GO:0004519">
    <property type="term" value="F:endonuclease activity"/>
    <property type="evidence" value="ECO:0007669"/>
    <property type="project" value="UniProtKB-KW"/>
</dbReference>
<reference evidence="4" key="1">
    <citation type="submission" date="2018-06" db="EMBL/GenBank/DDBJ databases">
        <authorList>
            <person name="Martinez Ocampo F."/>
            <person name="Quiroz Castaneda R.E."/>
            <person name="Rojas Lopez X."/>
        </authorList>
    </citation>
    <scope>NUCLEOTIDE SEQUENCE [LARGE SCALE GENOMIC DNA]</scope>
    <source>
        <strain evidence="4">INIFAP02</strain>
    </source>
</reference>
<feature type="domain" description="Restriction endonuclease type II NgoFVII N-terminal" evidence="1">
    <location>
        <begin position="23"/>
        <end position="175"/>
    </location>
</feature>
<dbReference type="Proteomes" id="UP000249762">
    <property type="component" value="Unassembled WGS sequence"/>
</dbReference>
<proteinExistence type="predicted"/>
<evidence type="ECO:0000259" key="1">
    <source>
        <dbReference type="Pfam" id="PF09565"/>
    </source>
</evidence>
<keyword evidence="4" id="KW-1185">Reference proteome</keyword>
<organism evidence="3 4">
    <name type="scientific">Mycoplasma wenyonii</name>
    <dbReference type="NCBI Taxonomy" id="65123"/>
    <lineage>
        <taxon>Bacteria</taxon>
        <taxon>Bacillati</taxon>
        <taxon>Mycoplasmatota</taxon>
        <taxon>Mollicutes</taxon>
        <taxon>Mycoplasmataceae</taxon>
        <taxon>Mycoplasma</taxon>
    </lineage>
</organism>
<evidence type="ECO:0000313" key="3">
    <source>
        <dbReference type="EMBL" id="RAO94824.1"/>
    </source>
</evidence>
<name>A0A328PK18_9MOLU</name>
<protein>
    <submittedName>
        <fullName evidence="3">Type II restriction endonuclease</fullName>
    </submittedName>
</protein>
<dbReference type="REBASE" id="284565">
    <property type="entry name" value="MweAP02ORF2960P"/>
</dbReference>
<accession>A0A328PK18</accession>
<evidence type="ECO:0000313" key="4">
    <source>
        <dbReference type="Proteomes" id="UP000249762"/>
    </source>
</evidence>
<dbReference type="AlphaFoldDB" id="A0A328PK18"/>
<evidence type="ECO:0000259" key="2">
    <source>
        <dbReference type="Pfam" id="PF20731"/>
    </source>
</evidence>
<dbReference type="InterPro" id="IPR048923">
    <property type="entry name" value="RE_NgoFVII_C"/>
</dbReference>
<gene>
    <name evidence="3" type="ORF">DNK47_02955</name>
</gene>
<feature type="domain" description="Restriction endonuclease type II NgoFVII C-terminal B3-like DNA-binding" evidence="2">
    <location>
        <begin position="233"/>
        <end position="349"/>
    </location>
</feature>
<keyword evidence="3" id="KW-0378">Hydrolase</keyword>
<comment type="caution">
    <text evidence="3">The sequence shown here is derived from an EMBL/GenBank/DDBJ whole genome shotgun (WGS) entry which is preliminary data.</text>
</comment>
<dbReference type="EMBL" id="QKVO01000017">
    <property type="protein sequence ID" value="RAO94824.1"/>
    <property type="molecule type" value="Genomic_DNA"/>
</dbReference>